<dbReference type="GeneTree" id="ENSGT01150000287033"/>
<dbReference type="PANTHER" id="PTHR12138:SF75">
    <property type="entry name" value="SECRETED PROTEIN"/>
    <property type="match status" value="1"/>
</dbReference>
<reference evidence="2" key="1">
    <citation type="journal article" date="2007" name="Science">
        <title>Evolutionary and biomedical insights from the rhesus macaque genome.</title>
        <authorList>
            <person name="Gibbs R.A."/>
            <person name="Rogers J."/>
            <person name="Katze M.G."/>
            <person name="Bumgarner R."/>
            <person name="Weinstock G.M."/>
            <person name="Mardis E.R."/>
            <person name="Remington K.A."/>
            <person name="Strausberg R.L."/>
            <person name="Venter J.C."/>
            <person name="Wilson R.K."/>
            <person name="Batzer M.A."/>
            <person name="Bustamante C.D."/>
            <person name="Eichler E.E."/>
            <person name="Hahn M.W."/>
            <person name="Hardison R.C."/>
            <person name="Makova K.D."/>
            <person name="Miller W."/>
            <person name="Milosavljevic A."/>
            <person name="Palermo R.E."/>
            <person name="Siepel A."/>
            <person name="Sikela J.M."/>
            <person name="Attaway T."/>
            <person name="Bell S."/>
            <person name="Bernard K.E."/>
            <person name="Buhay C.J."/>
            <person name="Chandrabose M.N."/>
            <person name="Dao M."/>
            <person name="Davis C."/>
            <person name="Delehaunty K.D."/>
            <person name="Ding Y."/>
            <person name="Dinh H.H."/>
            <person name="Dugan-Rocha S."/>
            <person name="Fulton L.A."/>
            <person name="Gabisi R.A."/>
            <person name="Garner T.T."/>
            <person name="Godfrey J."/>
            <person name="Hawes A.C."/>
            <person name="Hernandez J."/>
            <person name="Hines S."/>
            <person name="Holder M."/>
            <person name="Hume J."/>
            <person name="Jhangiani S.N."/>
            <person name="Joshi V."/>
            <person name="Khan Z.M."/>
            <person name="Kirkness E.F."/>
            <person name="Cree A."/>
            <person name="Fowler R.G."/>
            <person name="Lee S."/>
            <person name="Lewis L.R."/>
            <person name="Li Z."/>
            <person name="Liu Y.-S."/>
            <person name="Moore S.M."/>
            <person name="Muzny D."/>
            <person name="Nazareth L.V."/>
            <person name="Ngo D.N."/>
            <person name="Okwuonu G.O."/>
            <person name="Pai G."/>
            <person name="Parker D."/>
            <person name="Paul H.A."/>
            <person name="Pfannkoch C."/>
            <person name="Pohl C.S."/>
            <person name="Rogers Y.-H.C."/>
            <person name="Ruiz S.J."/>
            <person name="Sabo A."/>
            <person name="Santibanez J."/>
            <person name="Schneider B.W."/>
            <person name="Smith S.M."/>
            <person name="Sodergren E."/>
            <person name="Svatek A.F."/>
            <person name="Utterback T.R."/>
            <person name="Vattathil S."/>
            <person name="Warren W."/>
            <person name="White C.S."/>
            <person name="Chinwalla A.T."/>
            <person name="Feng Y."/>
            <person name="Halpern A.L."/>
            <person name="Hillier L.W."/>
            <person name="Huang X."/>
            <person name="Minx P."/>
            <person name="Nelson J.O."/>
            <person name="Pepin K.H."/>
            <person name="Qin X."/>
            <person name="Sutton G.G."/>
            <person name="Venter E."/>
            <person name="Walenz B.P."/>
            <person name="Wallis J.W."/>
            <person name="Worley K.C."/>
            <person name="Yang S.-P."/>
            <person name="Jones S.M."/>
            <person name="Marra M.A."/>
            <person name="Rocchi M."/>
            <person name="Schein J.E."/>
            <person name="Baertsch R."/>
            <person name="Clarke L."/>
            <person name="Csuros M."/>
            <person name="Glasscock J."/>
            <person name="Harris R.A."/>
            <person name="Havlak P."/>
            <person name="Jackson A.R."/>
            <person name="Jiang H."/>
            <person name="Liu Y."/>
            <person name="Messina D.N."/>
            <person name="Shen Y."/>
            <person name="Song H.X.-Z."/>
            <person name="Wylie T."/>
            <person name="Zhang L."/>
            <person name="Birney E."/>
            <person name="Han K."/>
            <person name="Konkel M.K."/>
            <person name="Lee J."/>
            <person name="Smit A.F.A."/>
            <person name="Ullmer B."/>
            <person name="Wang H."/>
            <person name="Xing J."/>
            <person name="Burhans R."/>
            <person name="Cheng Z."/>
            <person name="Karro J.E."/>
            <person name="Ma J."/>
            <person name="Raney B."/>
            <person name="She X."/>
            <person name="Cox M.J."/>
            <person name="Demuth J.P."/>
            <person name="Dumas L.J."/>
            <person name="Han S.-G."/>
            <person name="Hopkins J."/>
            <person name="Karimpour-Fard A."/>
            <person name="Kim Y.H."/>
            <person name="Pollack J.R."/>
            <person name="Vinar T."/>
            <person name="Addo-Quaye C."/>
            <person name="Degenhardt J."/>
            <person name="Denby A."/>
            <person name="Hubisz M.J."/>
            <person name="Indap A."/>
            <person name="Kosiol C."/>
            <person name="Lahn B.T."/>
            <person name="Lawson H.A."/>
            <person name="Marklein A."/>
            <person name="Nielsen R."/>
            <person name="Vallender E.J."/>
            <person name="Clark A.G."/>
            <person name="Ferguson B."/>
            <person name="Hernandez R.D."/>
            <person name="Hirani K."/>
            <person name="Kehrer-Sawatzki H."/>
            <person name="Kolb J."/>
            <person name="Patil S."/>
            <person name="Pu L.-L."/>
            <person name="Ren Y."/>
            <person name="Smith D.G."/>
            <person name="Wheeler D.A."/>
            <person name="Schenck I."/>
            <person name="Ball E.V."/>
            <person name="Chen R."/>
            <person name="Cooper D.N."/>
            <person name="Giardine B."/>
            <person name="Hsu F."/>
            <person name="Kent W.J."/>
            <person name="Lesk A."/>
            <person name="Nelson D.L."/>
            <person name="O'brien W.E."/>
            <person name="Pruefer K."/>
            <person name="Stenson P.D."/>
            <person name="Wallace J.C."/>
            <person name="Ke H."/>
            <person name="Liu X.-M."/>
            <person name="Wang P."/>
            <person name="Xiang A.P."/>
            <person name="Yang F."/>
            <person name="Barber G.P."/>
            <person name="Haussler D."/>
            <person name="Karolchik D."/>
            <person name="Kern A.D."/>
            <person name="Kuhn R.M."/>
            <person name="Smith K.E."/>
            <person name="Zwieg A.S."/>
        </authorList>
    </citation>
    <scope>NUCLEOTIDE SEQUENCE [LARGE SCALE GENOMIC DNA]</scope>
    <source>
        <strain evidence="2">17573</strain>
    </source>
</reference>
<dbReference type="PANTHER" id="PTHR12138">
    <property type="entry name" value="PRIMATE-EXPANDED PROTEIN FAMILY"/>
    <property type="match status" value="1"/>
</dbReference>
<evidence type="ECO:0000313" key="2">
    <source>
        <dbReference type="Proteomes" id="UP000006718"/>
    </source>
</evidence>
<dbReference type="InParanoid" id="A0A5F8A606"/>
<dbReference type="OMA" id="EWHILIS"/>
<protein>
    <submittedName>
        <fullName evidence="1">Uncharacterized protein</fullName>
    </submittedName>
</protein>
<dbReference type="VEuPathDB" id="HostDB:ENSMMUG00000050725"/>
<sequence length="119" mass="13702">MAHCSFQLLGSSDPPASASQVSGTTDMYCHAWLILMFCRDRVLLCCPGWSQTLGLKQSSCLSLPKCWDYRHEPPCPALEWHILISFNFKWDYNIHSPEFYCVEGVWPRDRVPQLSFSLD</sequence>
<organism evidence="1 2">
    <name type="scientific">Macaca mulatta</name>
    <name type="common">Rhesus macaque</name>
    <dbReference type="NCBI Taxonomy" id="9544"/>
    <lineage>
        <taxon>Eukaryota</taxon>
        <taxon>Metazoa</taxon>
        <taxon>Chordata</taxon>
        <taxon>Craniata</taxon>
        <taxon>Vertebrata</taxon>
        <taxon>Euteleostomi</taxon>
        <taxon>Mammalia</taxon>
        <taxon>Eutheria</taxon>
        <taxon>Euarchontoglires</taxon>
        <taxon>Primates</taxon>
        <taxon>Haplorrhini</taxon>
        <taxon>Catarrhini</taxon>
        <taxon>Cercopithecidae</taxon>
        <taxon>Cercopithecinae</taxon>
        <taxon>Macaca</taxon>
    </lineage>
</organism>
<dbReference type="Proteomes" id="UP000006718">
    <property type="component" value="Chromosome 1"/>
</dbReference>
<name>A0A5F8A606_MACMU</name>
<keyword evidence="2" id="KW-1185">Reference proteome</keyword>
<reference evidence="1" key="2">
    <citation type="submission" date="2019-01" db="EMBL/GenBank/DDBJ databases">
        <authorList>
            <person name="Graves T."/>
            <person name="Eichler E.E."/>
            <person name="Wilson R.K."/>
        </authorList>
    </citation>
    <scope>NUCLEOTIDE SEQUENCE [LARGE SCALE GENOMIC DNA]</scope>
    <source>
        <strain evidence="1">17573</strain>
    </source>
</reference>
<accession>A0A5F8A606</accession>
<reference evidence="1" key="4">
    <citation type="submission" date="2025-09" db="UniProtKB">
        <authorList>
            <consortium name="Ensembl"/>
        </authorList>
    </citation>
    <scope>IDENTIFICATION</scope>
    <source>
        <strain evidence="1">17573</strain>
    </source>
</reference>
<dbReference type="STRING" id="9544.ENSMMUP00000072348"/>
<proteinExistence type="predicted"/>
<dbReference type="Ensembl" id="ENSMMUT00000091758.1">
    <property type="protein sequence ID" value="ENSMMUP00000072348.1"/>
    <property type="gene ID" value="ENSMMUG00000050725.1"/>
</dbReference>
<evidence type="ECO:0000313" key="1">
    <source>
        <dbReference type="Ensembl" id="ENSMMUP00000072348.1"/>
    </source>
</evidence>
<reference evidence="1" key="3">
    <citation type="submission" date="2025-08" db="UniProtKB">
        <authorList>
            <consortium name="Ensembl"/>
        </authorList>
    </citation>
    <scope>IDENTIFICATION</scope>
    <source>
        <strain evidence="1">17573</strain>
    </source>
</reference>
<dbReference type="AlphaFoldDB" id="A0A5F8A606"/>